<name>A0A419EX22_9BACT</name>
<feature type="domain" description="Radical SAM core" evidence="7">
    <location>
        <begin position="134"/>
        <end position="358"/>
    </location>
</feature>
<dbReference type="AlphaFoldDB" id="A0A419EX22"/>
<dbReference type="InterPro" id="IPR058240">
    <property type="entry name" value="rSAM_sf"/>
</dbReference>
<evidence type="ECO:0000256" key="6">
    <source>
        <dbReference type="PIRSR" id="PIRSR004869-50"/>
    </source>
</evidence>
<evidence type="ECO:0000259" key="7">
    <source>
        <dbReference type="PROSITE" id="PS51918"/>
    </source>
</evidence>
<organism evidence="8 9">
    <name type="scientific">Candidatus Abyssobacteria bacterium SURF_17</name>
    <dbReference type="NCBI Taxonomy" id="2093361"/>
    <lineage>
        <taxon>Bacteria</taxon>
        <taxon>Pseudomonadati</taxon>
        <taxon>Candidatus Hydrogenedentota</taxon>
        <taxon>Candidatus Abyssobacteria</taxon>
    </lineage>
</organism>
<dbReference type="InterPro" id="IPR034457">
    <property type="entry name" value="Organic_radical-activating"/>
</dbReference>
<evidence type="ECO:0000313" key="9">
    <source>
        <dbReference type="Proteomes" id="UP000285961"/>
    </source>
</evidence>
<dbReference type="Pfam" id="PF04055">
    <property type="entry name" value="Radical_SAM"/>
    <property type="match status" value="1"/>
</dbReference>
<dbReference type="Proteomes" id="UP000285961">
    <property type="component" value="Unassembled WGS sequence"/>
</dbReference>
<keyword evidence="1" id="KW-0004">4Fe-4S</keyword>
<feature type="binding site" evidence="6">
    <location>
        <position position="151"/>
    </location>
    <ligand>
        <name>[4Fe-4S] cluster</name>
        <dbReference type="ChEBI" id="CHEBI:49883"/>
        <note>4Fe-4S-S-AdoMet</note>
    </ligand>
</feature>
<dbReference type="GO" id="GO:0003824">
    <property type="term" value="F:catalytic activity"/>
    <property type="evidence" value="ECO:0007669"/>
    <property type="project" value="InterPro"/>
</dbReference>
<evidence type="ECO:0000313" key="8">
    <source>
        <dbReference type="EMBL" id="RJP69199.1"/>
    </source>
</evidence>
<dbReference type="Gene3D" id="3.20.20.70">
    <property type="entry name" value="Aldolase class I"/>
    <property type="match status" value="1"/>
</dbReference>
<protein>
    <submittedName>
        <fullName evidence="8">Radical SAM protein</fullName>
    </submittedName>
</protein>
<dbReference type="SUPFAM" id="SSF102114">
    <property type="entry name" value="Radical SAM enzymes"/>
    <property type="match status" value="1"/>
</dbReference>
<dbReference type="PIRSF" id="PIRSF004869">
    <property type="entry name" value="PflX_prd"/>
    <property type="match status" value="1"/>
</dbReference>
<accession>A0A419EX22</accession>
<sequence>MAATCINCGKNSRLISSPLSVCARCIKADWDTVQGHISSIHATGRARFGLPSTPPRTASGLECRFCMNKCSIPAGESGYCGFRKHRQTPTRDRLEGGTDTANVSWYHDPLPTNCVADWVCPGGTGSGHPAYAHSKGPEHGYKNLAVFFRACSFDCLFCQNWHYRLESTRDANATVDDLVHAVDERTSCICFFGGDPSPQLPFSIAASARARRKNSGRILRICWETNGSMNPPLLKKMAKLSLESGGCIKFDLKAWDERLHIALCGVSNRQTLANFTALAEMTSSRQEPPPLVANTLLVPGYIDEAEVRNIASFIAELNPHIPYSLLAFHPQFMMEDLPVTSRRHAEACHEAALSAGLKRVRIGNIHLLTRDHY</sequence>
<evidence type="ECO:0000256" key="5">
    <source>
        <dbReference type="ARBA" id="ARBA00023014"/>
    </source>
</evidence>
<keyword evidence="4 6" id="KW-0408">Iron</keyword>
<keyword evidence="5 6" id="KW-0411">Iron-sulfur</keyword>
<dbReference type="InterPro" id="IPR016431">
    <property type="entry name" value="Pyrv-formate_lyase-activ_prd"/>
</dbReference>
<dbReference type="GO" id="GO:0051539">
    <property type="term" value="F:4 iron, 4 sulfur cluster binding"/>
    <property type="evidence" value="ECO:0007669"/>
    <property type="project" value="UniProtKB-KW"/>
</dbReference>
<gene>
    <name evidence="8" type="ORF">C4532_11265</name>
</gene>
<dbReference type="PANTHER" id="PTHR30352:SF22">
    <property type="entry name" value="PYRUVATE FORMATE-LYASE ACTIVATING ENZYME HOMOLOG"/>
    <property type="match status" value="1"/>
</dbReference>
<keyword evidence="2 6" id="KW-0949">S-adenosyl-L-methionine</keyword>
<reference evidence="8 9" key="1">
    <citation type="journal article" date="2017" name="ISME J.">
        <title>Energy and carbon metabolisms in a deep terrestrial subsurface fluid microbial community.</title>
        <authorList>
            <person name="Momper L."/>
            <person name="Jungbluth S.P."/>
            <person name="Lee M.D."/>
            <person name="Amend J.P."/>
        </authorList>
    </citation>
    <scope>NUCLEOTIDE SEQUENCE [LARGE SCALE GENOMIC DNA]</scope>
    <source>
        <strain evidence="8">SURF_17</strain>
    </source>
</reference>
<comment type="caution">
    <text evidence="8">The sequence shown here is derived from an EMBL/GenBank/DDBJ whole genome shotgun (WGS) entry which is preliminary data.</text>
</comment>
<dbReference type="CDD" id="cd01335">
    <property type="entry name" value="Radical_SAM"/>
    <property type="match status" value="1"/>
</dbReference>
<dbReference type="PROSITE" id="PS51918">
    <property type="entry name" value="RADICAL_SAM"/>
    <property type="match status" value="1"/>
</dbReference>
<dbReference type="InterPro" id="IPR007197">
    <property type="entry name" value="rSAM"/>
</dbReference>
<feature type="binding site" evidence="6">
    <location>
        <position position="158"/>
    </location>
    <ligand>
        <name>[4Fe-4S] cluster</name>
        <dbReference type="ChEBI" id="CHEBI:49883"/>
        <note>4Fe-4S-S-AdoMet</note>
    </ligand>
</feature>
<proteinExistence type="predicted"/>
<feature type="binding site" evidence="6">
    <location>
        <position position="155"/>
    </location>
    <ligand>
        <name>[4Fe-4S] cluster</name>
        <dbReference type="ChEBI" id="CHEBI:49883"/>
        <note>4Fe-4S-S-AdoMet</note>
    </ligand>
</feature>
<evidence type="ECO:0000256" key="2">
    <source>
        <dbReference type="ARBA" id="ARBA00022691"/>
    </source>
</evidence>
<dbReference type="PANTHER" id="PTHR30352">
    <property type="entry name" value="PYRUVATE FORMATE-LYASE-ACTIVATING ENZYME"/>
    <property type="match status" value="1"/>
</dbReference>
<dbReference type="SFLD" id="SFLDS00029">
    <property type="entry name" value="Radical_SAM"/>
    <property type="match status" value="1"/>
</dbReference>
<evidence type="ECO:0000256" key="3">
    <source>
        <dbReference type="ARBA" id="ARBA00022723"/>
    </source>
</evidence>
<comment type="cofactor">
    <cofactor evidence="6">
        <name>[4Fe-4S] cluster</name>
        <dbReference type="ChEBI" id="CHEBI:49883"/>
    </cofactor>
    <text evidence="6">Binds 1 [4Fe-4S] cluster. The cluster is coordinated with 3 cysteines and an exchangeable S-adenosyl-L-methionine.</text>
</comment>
<keyword evidence="3 6" id="KW-0479">Metal-binding</keyword>
<evidence type="ECO:0000256" key="4">
    <source>
        <dbReference type="ARBA" id="ARBA00023004"/>
    </source>
</evidence>
<evidence type="ECO:0000256" key="1">
    <source>
        <dbReference type="ARBA" id="ARBA00022485"/>
    </source>
</evidence>
<dbReference type="GO" id="GO:0046872">
    <property type="term" value="F:metal ion binding"/>
    <property type="evidence" value="ECO:0007669"/>
    <property type="project" value="UniProtKB-KW"/>
</dbReference>
<dbReference type="InterPro" id="IPR013785">
    <property type="entry name" value="Aldolase_TIM"/>
</dbReference>
<dbReference type="EMBL" id="QZKI01000085">
    <property type="protein sequence ID" value="RJP69199.1"/>
    <property type="molecule type" value="Genomic_DNA"/>
</dbReference>